<evidence type="ECO:0000313" key="4">
    <source>
        <dbReference type="Proteomes" id="UP000567179"/>
    </source>
</evidence>
<gene>
    <name evidence="3" type="ORF">D9619_010911</name>
</gene>
<sequence>MSMISGPVVITGGVFNQNIDQRQGQKSAMDHLKEAVAHTAFHNSGERFDPPRCHPNTRVAVLDMIKKWALRMDPYTRDAPILWLSGAAGAGKSAITQTLAERFHSMGLLVASFFFGRSDSTRNHARSLVSTIVYQLYSSLPPPEQSRILAVIDRDPLIFTKSLFAQFEALIVDPLQPLVDSGFWTSANAPHLIIIDGLDECLDRGMQRNVLLLLSASVRQFHLPLTFLLASRPEHDIQAMFSSLDFLPIHTRLFLDDTYLPDHDIELFLRDQFAKCRTTHPFRQMIPPDWPSDDVVQQIIRKSSGQFIYASVVAKYVNSSRHRPHHQLDVVLNLRPASRDLPFSELDALYNHIFSSVDNIDRILEVISFHIIFGNLLYISVIDIERILSLEVGEVTILLRDLGSVIAYDKPGWPLTILHASLVDYLLDSARSKEYFIDTTKHCTRHIADCFIYMSKVQFRGDSWICSERTADVAMICFEKCHLSLAPTESLYDAIRGFSIHRICNSVTPDTKADSQRRYLLHQLALNFLPALFKFLKKSNSAKYLDLYQQYQSEHDFILRENIKAWSPDGPMSLFFAMVTIYRKLPIGAFHESFSLVGKFDAHVQSPAVLQNDWDNEAMSGYLESLSDFLRDPKRSREFCAGPKLFSQAAKYCLFYLCDHTAFEQEAVPRIP</sequence>
<dbReference type="PANTHER" id="PTHR10039:SF14">
    <property type="entry name" value="NACHT DOMAIN-CONTAINING PROTEIN"/>
    <property type="match status" value="1"/>
</dbReference>
<name>A0A8H5BA50_9AGAR</name>
<dbReference type="Proteomes" id="UP000567179">
    <property type="component" value="Unassembled WGS sequence"/>
</dbReference>
<dbReference type="Pfam" id="PF24883">
    <property type="entry name" value="NPHP3_N"/>
    <property type="match status" value="1"/>
</dbReference>
<dbReference type="InterPro" id="IPR027417">
    <property type="entry name" value="P-loop_NTPase"/>
</dbReference>
<feature type="domain" description="Nephrocystin 3-like N-terminal" evidence="2">
    <location>
        <begin position="77"/>
        <end position="232"/>
    </location>
</feature>
<comment type="caution">
    <text evidence="3">The sequence shown here is derived from an EMBL/GenBank/DDBJ whole genome shotgun (WGS) entry which is preliminary data.</text>
</comment>
<evidence type="ECO:0000259" key="2">
    <source>
        <dbReference type="Pfam" id="PF24883"/>
    </source>
</evidence>
<dbReference type="SUPFAM" id="SSF52540">
    <property type="entry name" value="P-loop containing nucleoside triphosphate hydrolases"/>
    <property type="match status" value="1"/>
</dbReference>
<proteinExistence type="predicted"/>
<dbReference type="Gene3D" id="3.40.50.300">
    <property type="entry name" value="P-loop containing nucleotide triphosphate hydrolases"/>
    <property type="match status" value="1"/>
</dbReference>
<evidence type="ECO:0000256" key="1">
    <source>
        <dbReference type="ARBA" id="ARBA00022737"/>
    </source>
</evidence>
<keyword evidence="1" id="KW-0677">Repeat</keyword>
<protein>
    <recommendedName>
        <fullName evidence="2">Nephrocystin 3-like N-terminal domain-containing protein</fullName>
    </recommendedName>
</protein>
<reference evidence="3 4" key="1">
    <citation type="journal article" date="2020" name="ISME J.">
        <title>Uncovering the hidden diversity of litter-decomposition mechanisms in mushroom-forming fungi.</title>
        <authorList>
            <person name="Floudas D."/>
            <person name="Bentzer J."/>
            <person name="Ahren D."/>
            <person name="Johansson T."/>
            <person name="Persson P."/>
            <person name="Tunlid A."/>
        </authorList>
    </citation>
    <scope>NUCLEOTIDE SEQUENCE [LARGE SCALE GENOMIC DNA]</scope>
    <source>
        <strain evidence="3 4">CBS 101986</strain>
    </source>
</reference>
<dbReference type="AlphaFoldDB" id="A0A8H5BA50"/>
<dbReference type="OrthoDB" id="194358at2759"/>
<organism evidence="3 4">
    <name type="scientific">Psilocybe cf. subviscida</name>
    <dbReference type="NCBI Taxonomy" id="2480587"/>
    <lineage>
        <taxon>Eukaryota</taxon>
        <taxon>Fungi</taxon>
        <taxon>Dikarya</taxon>
        <taxon>Basidiomycota</taxon>
        <taxon>Agaricomycotina</taxon>
        <taxon>Agaricomycetes</taxon>
        <taxon>Agaricomycetidae</taxon>
        <taxon>Agaricales</taxon>
        <taxon>Agaricineae</taxon>
        <taxon>Strophariaceae</taxon>
        <taxon>Psilocybe</taxon>
    </lineage>
</organism>
<accession>A0A8H5BA50</accession>
<evidence type="ECO:0000313" key="3">
    <source>
        <dbReference type="EMBL" id="KAF5318668.1"/>
    </source>
</evidence>
<dbReference type="EMBL" id="JAACJJ010000030">
    <property type="protein sequence ID" value="KAF5318668.1"/>
    <property type="molecule type" value="Genomic_DNA"/>
</dbReference>
<dbReference type="InterPro" id="IPR056884">
    <property type="entry name" value="NPHP3-like_N"/>
</dbReference>
<keyword evidence="4" id="KW-1185">Reference proteome</keyword>
<dbReference type="PANTHER" id="PTHR10039">
    <property type="entry name" value="AMELOGENIN"/>
    <property type="match status" value="1"/>
</dbReference>